<feature type="transmembrane region" description="Helical" evidence="2">
    <location>
        <begin position="28"/>
        <end position="46"/>
    </location>
</feature>
<feature type="transmembrane region" description="Helical" evidence="2">
    <location>
        <begin position="91"/>
        <end position="118"/>
    </location>
</feature>
<protein>
    <submittedName>
        <fullName evidence="4">HPP family protein</fullName>
    </submittedName>
</protein>
<proteinExistence type="predicted"/>
<organism evidence="4 5">
    <name type="scientific">Geobacter benzoatilyticus</name>
    <dbReference type="NCBI Taxonomy" id="2815309"/>
    <lineage>
        <taxon>Bacteria</taxon>
        <taxon>Pseudomonadati</taxon>
        <taxon>Thermodesulfobacteriota</taxon>
        <taxon>Desulfuromonadia</taxon>
        <taxon>Geobacterales</taxon>
        <taxon>Geobacteraceae</taxon>
        <taxon>Geobacter</taxon>
    </lineage>
</organism>
<keyword evidence="2" id="KW-1133">Transmembrane helix</keyword>
<keyword evidence="2" id="KW-0812">Transmembrane</keyword>
<dbReference type="EMBL" id="CP071382">
    <property type="protein sequence ID" value="QSV47066.1"/>
    <property type="molecule type" value="Genomic_DNA"/>
</dbReference>
<feature type="compositionally biased region" description="Basic residues" evidence="1">
    <location>
        <begin position="1"/>
        <end position="18"/>
    </location>
</feature>
<sequence length="175" mass="18271">MKRRLRQLPRKMKGRGLRRTPPPLSLKYAVWGFLSGTAGILAILAVTRVAGHPLLIGSFGASAVLLFGAAESPLAQPRNVVGGHLISAATAVAVVACIGTGPVAIALAVGLATFLMYVTRTVHPPGGATALIGVQGQVGLSFLVDPVLVGTLILLGVALFTNNIVHHRHYPEHWL</sequence>
<feature type="region of interest" description="Disordered" evidence="1">
    <location>
        <begin position="1"/>
        <end position="20"/>
    </location>
</feature>
<reference evidence="4 5" key="1">
    <citation type="submission" date="2021-03" db="EMBL/GenBank/DDBJ databases">
        <title>Geobacter metallireducens gen. nov. sp. nov., a microorganism capable of coupling the complete oxidation of organic compounds to the reduction of iron and other metals.</title>
        <authorList>
            <person name="Li Y."/>
        </authorList>
    </citation>
    <scope>NUCLEOTIDE SEQUENCE [LARGE SCALE GENOMIC DNA]</scope>
    <source>
        <strain evidence="4 5">Jerry-YX</strain>
    </source>
</reference>
<evidence type="ECO:0000256" key="2">
    <source>
        <dbReference type="SAM" id="Phobius"/>
    </source>
</evidence>
<feature type="transmembrane region" description="Helical" evidence="2">
    <location>
        <begin position="138"/>
        <end position="160"/>
    </location>
</feature>
<accession>A0ABX7Q6I4</accession>
<gene>
    <name evidence="4" type="ORF">JZM60_07335</name>
</gene>
<dbReference type="InterPro" id="IPR058581">
    <property type="entry name" value="TM_HPP"/>
</dbReference>
<feature type="transmembrane region" description="Helical" evidence="2">
    <location>
        <begin position="52"/>
        <end position="70"/>
    </location>
</feature>
<keyword evidence="2" id="KW-0472">Membrane</keyword>
<name>A0ABX7Q6I4_9BACT</name>
<dbReference type="Proteomes" id="UP000663651">
    <property type="component" value="Chromosome"/>
</dbReference>
<dbReference type="Pfam" id="PF04982">
    <property type="entry name" value="TM_HPP"/>
    <property type="match status" value="1"/>
</dbReference>
<dbReference type="InterPro" id="IPR007065">
    <property type="entry name" value="HPP"/>
</dbReference>
<dbReference type="PANTHER" id="PTHR33741">
    <property type="entry name" value="TRANSMEMBRANE PROTEIN DDB_G0269096-RELATED"/>
    <property type="match status" value="1"/>
</dbReference>
<evidence type="ECO:0000313" key="5">
    <source>
        <dbReference type="Proteomes" id="UP000663651"/>
    </source>
</evidence>
<evidence type="ECO:0000313" key="4">
    <source>
        <dbReference type="EMBL" id="QSV47066.1"/>
    </source>
</evidence>
<evidence type="ECO:0000256" key="1">
    <source>
        <dbReference type="SAM" id="MobiDB-lite"/>
    </source>
</evidence>
<feature type="domain" description="HPP transmembrane region" evidence="3">
    <location>
        <begin position="22"/>
        <end position="171"/>
    </location>
</feature>
<dbReference type="PANTHER" id="PTHR33741:SF5">
    <property type="entry name" value="TRANSMEMBRANE PROTEIN DDB_G0269096-RELATED"/>
    <property type="match status" value="1"/>
</dbReference>
<evidence type="ECO:0000259" key="3">
    <source>
        <dbReference type="Pfam" id="PF04982"/>
    </source>
</evidence>
<keyword evidence="5" id="KW-1185">Reference proteome</keyword>